<evidence type="ECO:0000256" key="1">
    <source>
        <dbReference type="ARBA" id="ARBA00023172"/>
    </source>
</evidence>
<evidence type="ECO:0000313" key="3">
    <source>
        <dbReference type="EMBL" id="PWA08250.1"/>
    </source>
</evidence>
<dbReference type="EMBL" id="QCZH01000015">
    <property type="protein sequence ID" value="PWA08250.1"/>
    <property type="molecule type" value="Genomic_DNA"/>
</dbReference>
<dbReference type="OrthoDB" id="9803231at2"/>
<dbReference type="RefSeq" id="WP_116763950.1">
    <property type="nucleotide sequence ID" value="NZ_QCZH01000015.1"/>
</dbReference>
<name>A0A2U1JSR6_9FLAO</name>
<dbReference type="InterPro" id="IPR036397">
    <property type="entry name" value="RNaseH_sf"/>
</dbReference>
<feature type="domain" description="Integrase catalytic" evidence="2">
    <location>
        <begin position="167"/>
        <end position="329"/>
    </location>
</feature>
<dbReference type="Gene3D" id="3.30.420.10">
    <property type="entry name" value="Ribonuclease H-like superfamily/Ribonuclease H"/>
    <property type="match status" value="1"/>
</dbReference>
<dbReference type="Proteomes" id="UP000245618">
    <property type="component" value="Unassembled WGS sequence"/>
</dbReference>
<dbReference type="GO" id="GO:0003676">
    <property type="term" value="F:nucleic acid binding"/>
    <property type="evidence" value="ECO:0007669"/>
    <property type="project" value="InterPro"/>
</dbReference>
<comment type="caution">
    <text evidence="3">The sequence shown here is derived from an EMBL/GenBank/DDBJ whole genome shotgun (WGS) entry which is preliminary data.</text>
</comment>
<reference evidence="3 4" key="1">
    <citation type="submission" date="2018-04" db="EMBL/GenBank/DDBJ databases">
        <title>Flavobacterium sp. nov., isolated from glacier ice.</title>
        <authorList>
            <person name="Liu Q."/>
            <person name="Xin Y.-H."/>
        </authorList>
    </citation>
    <scope>NUCLEOTIDE SEQUENCE [LARGE SCALE GENOMIC DNA]</scope>
    <source>
        <strain evidence="3 4">LB2P30</strain>
    </source>
</reference>
<accession>A0A2U1JSR6</accession>
<dbReference type="Pfam" id="PF00665">
    <property type="entry name" value="rve"/>
    <property type="match status" value="1"/>
</dbReference>
<sequence length="364" mass="42883">MNKSYKRITLNERIIIETLLQEKRSKSYIAVHLNRSRSTVNNELKKWLIRPTDTYSGQLAHWYATTINSNKRTQDKINTHKSLKIYVYRGLLNGYSPDQIAGSIKLSYPNDSIMSISYEAIYQHIYRHRQSILEKKLIKLLPYHHHKRRENRKFGKDRIRIKNQVSIEQRPEHIQLREEVGHWEGDLMIGVGQKSAIATNVERKTRYTFIMKIDNRKSKTVIKAFANTLNTLPEYIRKSITYDNGMEMANHKWLTDKTGIDIYFAHPYSSWERGTNENTNGLIRRFFPKGTDFNTITLKQLKHAQDRLNNRPRKVLGYKTPNQMMEQEINTRMVSGELNSEITFGFLKSQKSYSEINANILQKN</sequence>
<dbReference type="InterPro" id="IPR001584">
    <property type="entry name" value="Integrase_cat-core"/>
</dbReference>
<dbReference type="GO" id="GO:0032196">
    <property type="term" value="P:transposition"/>
    <property type="evidence" value="ECO:0007669"/>
    <property type="project" value="TreeGrafter"/>
</dbReference>
<evidence type="ECO:0000313" key="4">
    <source>
        <dbReference type="Proteomes" id="UP000245618"/>
    </source>
</evidence>
<keyword evidence="1" id="KW-0233">DNA recombination</keyword>
<dbReference type="Pfam" id="PF13936">
    <property type="entry name" value="HTH_38"/>
    <property type="match status" value="1"/>
</dbReference>
<dbReference type="AlphaFoldDB" id="A0A2U1JSR6"/>
<dbReference type="SUPFAM" id="SSF53098">
    <property type="entry name" value="Ribonuclease H-like"/>
    <property type="match status" value="1"/>
</dbReference>
<proteinExistence type="predicted"/>
<organism evidence="3 4">
    <name type="scientific">Flavobacterium laiguense</name>
    <dbReference type="NCBI Taxonomy" id="2169409"/>
    <lineage>
        <taxon>Bacteria</taxon>
        <taxon>Pseudomonadati</taxon>
        <taxon>Bacteroidota</taxon>
        <taxon>Flavobacteriia</taxon>
        <taxon>Flavobacteriales</taxon>
        <taxon>Flavobacteriaceae</taxon>
        <taxon>Flavobacterium</taxon>
    </lineage>
</organism>
<protein>
    <submittedName>
        <fullName evidence="3">IS30 family transposase</fullName>
    </submittedName>
</protein>
<dbReference type="InterPro" id="IPR012337">
    <property type="entry name" value="RNaseH-like_sf"/>
</dbReference>
<dbReference type="InterPro" id="IPR025246">
    <property type="entry name" value="IS30-like_HTH"/>
</dbReference>
<evidence type="ECO:0000259" key="2">
    <source>
        <dbReference type="PROSITE" id="PS50994"/>
    </source>
</evidence>
<gene>
    <name evidence="3" type="ORF">DB891_12695</name>
</gene>
<dbReference type="PANTHER" id="PTHR10948:SF23">
    <property type="entry name" value="TRANSPOSASE INSI FOR INSERTION SEQUENCE ELEMENT IS30A-RELATED"/>
    <property type="match status" value="1"/>
</dbReference>
<dbReference type="GO" id="GO:0005829">
    <property type="term" value="C:cytosol"/>
    <property type="evidence" value="ECO:0007669"/>
    <property type="project" value="TreeGrafter"/>
</dbReference>
<keyword evidence="4" id="KW-1185">Reference proteome</keyword>
<dbReference type="GO" id="GO:0015074">
    <property type="term" value="P:DNA integration"/>
    <property type="evidence" value="ECO:0007669"/>
    <property type="project" value="InterPro"/>
</dbReference>
<dbReference type="GO" id="GO:0006310">
    <property type="term" value="P:DNA recombination"/>
    <property type="evidence" value="ECO:0007669"/>
    <property type="project" value="UniProtKB-KW"/>
</dbReference>
<dbReference type="InterPro" id="IPR051917">
    <property type="entry name" value="Transposase-Integrase"/>
</dbReference>
<dbReference type="GO" id="GO:0004803">
    <property type="term" value="F:transposase activity"/>
    <property type="evidence" value="ECO:0007669"/>
    <property type="project" value="TreeGrafter"/>
</dbReference>
<dbReference type="PANTHER" id="PTHR10948">
    <property type="entry name" value="TRANSPOSASE"/>
    <property type="match status" value="1"/>
</dbReference>
<dbReference type="InterPro" id="IPR053392">
    <property type="entry name" value="Transposase_IS30-like"/>
</dbReference>
<dbReference type="NCBIfam" id="NF033563">
    <property type="entry name" value="transpos_IS30"/>
    <property type="match status" value="1"/>
</dbReference>
<dbReference type="PROSITE" id="PS50994">
    <property type="entry name" value="INTEGRASE"/>
    <property type="match status" value="1"/>
</dbReference>